<gene>
    <name evidence="4" type="ORF">B0F90DRAFT_1736536</name>
</gene>
<feature type="region of interest" description="Disordered" evidence="2">
    <location>
        <begin position="213"/>
        <end position="243"/>
    </location>
</feature>
<organism evidence="4 5">
    <name type="scientific">Multifurca ochricompacta</name>
    <dbReference type="NCBI Taxonomy" id="376703"/>
    <lineage>
        <taxon>Eukaryota</taxon>
        <taxon>Fungi</taxon>
        <taxon>Dikarya</taxon>
        <taxon>Basidiomycota</taxon>
        <taxon>Agaricomycotina</taxon>
        <taxon>Agaricomycetes</taxon>
        <taxon>Russulales</taxon>
        <taxon>Russulaceae</taxon>
        <taxon>Multifurca</taxon>
    </lineage>
</organism>
<dbReference type="Pfam" id="PF03556">
    <property type="entry name" value="Cullin_binding"/>
    <property type="match status" value="1"/>
</dbReference>
<keyword evidence="5" id="KW-1185">Reference proteome</keyword>
<accession>A0AAD4M2H1</accession>
<name>A0AAD4M2H1_9AGAM</name>
<dbReference type="GO" id="GO:0097602">
    <property type="term" value="F:cullin family protein binding"/>
    <property type="evidence" value="ECO:0007669"/>
    <property type="project" value="TreeGrafter"/>
</dbReference>
<feature type="domain" description="DCUN1" evidence="3">
    <location>
        <begin position="80"/>
        <end position="303"/>
    </location>
</feature>
<dbReference type="Gene3D" id="1.10.238.10">
    <property type="entry name" value="EF-hand"/>
    <property type="match status" value="1"/>
</dbReference>
<dbReference type="GO" id="GO:0045116">
    <property type="term" value="P:protein neddylation"/>
    <property type="evidence" value="ECO:0007669"/>
    <property type="project" value="TreeGrafter"/>
</dbReference>
<dbReference type="Gene3D" id="1.10.238.200">
    <property type="entry name" value="Cullin, PONY binding domain"/>
    <property type="match status" value="1"/>
</dbReference>
<comment type="caution">
    <text evidence="4">The sequence shown here is derived from an EMBL/GenBank/DDBJ whole genome shotgun (WGS) entry which is preliminary data.</text>
</comment>
<dbReference type="PANTHER" id="PTHR12281:SF31">
    <property type="entry name" value="DCN1-LIKE PROTEIN 3"/>
    <property type="match status" value="1"/>
</dbReference>
<dbReference type="GO" id="GO:0000151">
    <property type="term" value="C:ubiquitin ligase complex"/>
    <property type="evidence" value="ECO:0007669"/>
    <property type="project" value="TreeGrafter"/>
</dbReference>
<sequence length="309" mass="35482">MSRSSRKDNDIREFVKITGATSREAKRYLDKHQRLDIAIDSYLTSRENLPPAPSSSQLEKVFNHYKGVYVSLPSLHIHWLRLKKKKKLFNLDRDDDDITVDGTLNLCNDLAVDPEDVVLLAVAYELQSPAVGRWKKSGWVQGWKGLGVDSLEGMKGALPRLRKKLGSDPDYFRRVYLYTFDFARSEGQRSLGIEIALDFWSLLLPHGLKGGALRPQDHSGEDDDSSILMKADGDDNGSGEGRWSEEHTQLWYDFLNERNIKGISKDTWAMFLAFLRTIDAKFETYDMEAAWPSTLDDFVEWTRERLRES</sequence>
<dbReference type="InterPro" id="IPR005176">
    <property type="entry name" value="PONY_dom"/>
</dbReference>
<dbReference type="InterPro" id="IPR042460">
    <property type="entry name" value="DCN1-like_PONY"/>
</dbReference>
<reference evidence="4" key="1">
    <citation type="journal article" date="2022" name="New Phytol.">
        <title>Evolutionary transition to the ectomycorrhizal habit in the genomes of a hyperdiverse lineage of mushroom-forming fungi.</title>
        <authorList>
            <person name="Looney B."/>
            <person name="Miyauchi S."/>
            <person name="Morin E."/>
            <person name="Drula E."/>
            <person name="Courty P.E."/>
            <person name="Kohler A."/>
            <person name="Kuo A."/>
            <person name="LaButti K."/>
            <person name="Pangilinan J."/>
            <person name="Lipzen A."/>
            <person name="Riley R."/>
            <person name="Andreopoulos W."/>
            <person name="He G."/>
            <person name="Johnson J."/>
            <person name="Nolan M."/>
            <person name="Tritt A."/>
            <person name="Barry K.W."/>
            <person name="Grigoriev I.V."/>
            <person name="Nagy L.G."/>
            <person name="Hibbett D."/>
            <person name="Henrissat B."/>
            <person name="Matheny P.B."/>
            <person name="Labbe J."/>
            <person name="Martin F.M."/>
        </authorList>
    </citation>
    <scope>NUCLEOTIDE SEQUENCE</scope>
    <source>
        <strain evidence="4">BPL690</strain>
    </source>
</reference>
<dbReference type="GO" id="GO:0031624">
    <property type="term" value="F:ubiquitin conjugating enzyme binding"/>
    <property type="evidence" value="ECO:0007669"/>
    <property type="project" value="TreeGrafter"/>
</dbReference>
<evidence type="ECO:0000259" key="3">
    <source>
        <dbReference type="PROSITE" id="PS51229"/>
    </source>
</evidence>
<dbReference type="Pfam" id="PF14555">
    <property type="entry name" value="UBA_4"/>
    <property type="match status" value="1"/>
</dbReference>
<dbReference type="Proteomes" id="UP001203297">
    <property type="component" value="Unassembled WGS sequence"/>
</dbReference>
<comment type="function">
    <text evidence="1">Neddylation of cullins play an essential role in the regulation of SCF-type complexes activity.</text>
</comment>
<dbReference type="AlphaFoldDB" id="A0AAD4M2H1"/>
<dbReference type="InterPro" id="IPR014764">
    <property type="entry name" value="DCN-prot"/>
</dbReference>
<dbReference type="GO" id="GO:0032182">
    <property type="term" value="F:ubiquitin-like protein binding"/>
    <property type="evidence" value="ECO:0007669"/>
    <property type="project" value="TreeGrafter"/>
</dbReference>
<protein>
    <recommendedName>
        <fullName evidence="1">Defective in cullin neddylation protein</fullName>
    </recommendedName>
</protein>
<evidence type="ECO:0000256" key="1">
    <source>
        <dbReference type="RuleBase" id="RU410713"/>
    </source>
</evidence>
<evidence type="ECO:0000313" key="4">
    <source>
        <dbReference type="EMBL" id="KAI0297872.1"/>
    </source>
</evidence>
<evidence type="ECO:0000256" key="2">
    <source>
        <dbReference type="SAM" id="MobiDB-lite"/>
    </source>
</evidence>
<proteinExistence type="predicted"/>
<dbReference type="PROSITE" id="PS51229">
    <property type="entry name" value="DCUN1"/>
    <property type="match status" value="1"/>
</dbReference>
<dbReference type="PANTHER" id="PTHR12281">
    <property type="entry name" value="RP42 RELATED"/>
    <property type="match status" value="1"/>
</dbReference>
<evidence type="ECO:0000313" key="5">
    <source>
        <dbReference type="Proteomes" id="UP001203297"/>
    </source>
</evidence>
<dbReference type="EMBL" id="WTXG01000032">
    <property type="protein sequence ID" value="KAI0297872.1"/>
    <property type="molecule type" value="Genomic_DNA"/>
</dbReference>